<keyword evidence="1" id="KW-1133">Transmembrane helix</keyword>
<dbReference type="SUPFAM" id="SSF56219">
    <property type="entry name" value="DNase I-like"/>
    <property type="match status" value="1"/>
</dbReference>
<keyword evidence="4" id="KW-1185">Reference proteome</keyword>
<keyword evidence="1" id="KW-0472">Membrane</keyword>
<evidence type="ECO:0000259" key="2">
    <source>
        <dbReference type="Pfam" id="PF03372"/>
    </source>
</evidence>
<keyword evidence="3" id="KW-0255">Endonuclease</keyword>
<reference evidence="4" key="1">
    <citation type="journal article" date="2019" name="Int. J. Syst. Evol. Microbiol.">
        <title>The Global Catalogue of Microorganisms (GCM) 10K type strain sequencing project: providing services to taxonomists for standard genome sequencing and annotation.</title>
        <authorList>
            <consortium name="The Broad Institute Genomics Platform"/>
            <consortium name="The Broad Institute Genome Sequencing Center for Infectious Disease"/>
            <person name="Wu L."/>
            <person name="Ma J."/>
        </authorList>
    </citation>
    <scope>NUCLEOTIDE SEQUENCE [LARGE SCALE GENOMIC DNA]</scope>
    <source>
        <strain evidence="4">CGMCC 1.19062</strain>
    </source>
</reference>
<evidence type="ECO:0000313" key="3">
    <source>
        <dbReference type="EMBL" id="MFD2265401.1"/>
    </source>
</evidence>
<evidence type="ECO:0000313" key="4">
    <source>
        <dbReference type="Proteomes" id="UP001597295"/>
    </source>
</evidence>
<dbReference type="Pfam" id="PF03372">
    <property type="entry name" value="Exo_endo_phos"/>
    <property type="match status" value="1"/>
</dbReference>
<dbReference type="RefSeq" id="WP_379878701.1">
    <property type="nucleotide sequence ID" value="NZ_JBHUIP010000016.1"/>
</dbReference>
<evidence type="ECO:0000256" key="1">
    <source>
        <dbReference type="SAM" id="Phobius"/>
    </source>
</evidence>
<gene>
    <name evidence="3" type="ORF">ACFSM5_21035</name>
</gene>
<dbReference type="EMBL" id="JBHUIP010000016">
    <property type="protein sequence ID" value="MFD2265401.1"/>
    <property type="molecule type" value="Genomic_DNA"/>
</dbReference>
<protein>
    <submittedName>
        <fullName evidence="3">Endonuclease/exonuclease/phosphatase family protein</fullName>
    </submittedName>
</protein>
<sequence>MRVIGLLLVIAVGLLALATLLAILEPAHWVPALIVHFRWQLAAAALGLTLASWICQRRLVLVPAVVCLIANTVPLVPYLRTVEPVMGTGPMVRILSLNLRDDWTDPVKFQALIDREQPDVVLLTELRGDMAPLTAAFKDHYPHRLVAPRLSPLDVALYSRWPISKGEIDRQVGTWLPVLKAEVCPPQACLTVVGVHAALPFGDFKSLQDRQLALAKEKAWSGSHGPVVLIGDLNTTPWSENFARLTRPEEYFLSDGSRGHGPQTTFLSRFPLFGLPIDHVLVANAGVIDRRIGPDVGSDHLPVTVDVQLSR</sequence>
<comment type="caution">
    <text evidence="3">The sequence shown here is derived from an EMBL/GenBank/DDBJ whole genome shotgun (WGS) entry which is preliminary data.</text>
</comment>
<dbReference type="GO" id="GO:0004519">
    <property type="term" value="F:endonuclease activity"/>
    <property type="evidence" value="ECO:0007669"/>
    <property type="project" value="UniProtKB-KW"/>
</dbReference>
<keyword evidence="1" id="KW-0812">Transmembrane</keyword>
<keyword evidence="3" id="KW-0378">Hydrolase</keyword>
<keyword evidence="3" id="KW-0540">Nuclease</keyword>
<dbReference type="Proteomes" id="UP001597295">
    <property type="component" value="Unassembled WGS sequence"/>
</dbReference>
<dbReference type="InterPro" id="IPR036691">
    <property type="entry name" value="Endo/exonu/phosph_ase_sf"/>
</dbReference>
<organism evidence="3 4">
    <name type="scientific">Lacibacterium aquatile</name>
    <dbReference type="NCBI Taxonomy" id="1168082"/>
    <lineage>
        <taxon>Bacteria</taxon>
        <taxon>Pseudomonadati</taxon>
        <taxon>Pseudomonadota</taxon>
        <taxon>Alphaproteobacteria</taxon>
        <taxon>Rhodospirillales</taxon>
        <taxon>Rhodospirillaceae</taxon>
    </lineage>
</organism>
<accession>A0ABW5E1B8</accession>
<feature type="transmembrane region" description="Helical" evidence="1">
    <location>
        <begin position="32"/>
        <end position="53"/>
    </location>
</feature>
<dbReference type="InterPro" id="IPR005135">
    <property type="entry name" value="Endo/exonuclease/phosphatase"/>
</dbReference>
<feature type="transmembrane region" description="Helical" evidence="1">
    <location>
        <begin position="60"/>
        <end position="79"/>
    </location>
</feature>
<dbReference type="Gene3D" id="3.60.10.10">
    <property type="entry name" value="Endonuclease/exonuclease/phosphatase"/>
    <property type="match status" value="1"/>
</dbReference>
<name>A0ABW5E1B8_9PROT</name>
<proteinExistence type="predicted"/>
<feature type="domain" description="Endonuclease/exonuclease/phosphatase" evidence="2">
    <location>
        <begin position="108"/>
        <end position="300"/>
    </location>
</feature>